<name>A0A4C1VBE0_EUMVA</name>
<sequence length="99" mass="11384">MQIFGGGDSNAGYRSKAEFTVTIPKPKDSLLSMKRLAHPPYNFDFSSYDFHLLTKIKEILRGKWFTDAEGALAAYEKTVKATPMCEWAKYSSKWFHRVQ</sequence>
<organism evidence="1 2">
    <name type="scientific">Eumeta variegata</name>
    <name type="common">Bagworm moth</name>
    <name type="synonym">Eumeta japonica</name>
    <dbReference type="NCBI Taxonomy" id="151549"/>
    <lineage>
        <taxon>Eukaryota</taxon>
        <taxon>Metazoa</taxon>
        <taxon>Ecdysozoa</taxon>
        <taxon>Arthropoda</taxon>
        <taxon>Hexapoda</taxon>
        <taxon>Insecta</taxon>
        <taxon>Pterygota</taxon>
        <taxon>Neoptera</taxon>
        <taxon>Endopterygota</taxon>
        <taxon>Lepidoptera</taxon>
        <taxon>Glossata</taxon>
        <taxon>Ditrysia</taxon>
        <taxon>Tineoidea</taxon>
        <taxon>Psychidae</taxon>
        <taxon>Oiketicinae</taxon>
        <taxon>Eumeta</taxon>
    </lineage>
</organism>
<dbReference type="GO" id="GO:0003676">
    <property type="term" value="F:nucleic acid binding"/>
    <property type="evidence" value="ECO:0007669"/>
    <property type="project" value="InterPro"/>
</dbReference>
<protein>
    <recommendedName>
        <fullName evidence="3">Mariner Mos1 transposase</fullName>
    </recommendedName>
</protein>
<dbReference type="Gene3D" id="3.30.420.10">
    <property type="entry name" value="Ribonuclease H-like superfamily/Ribonuclease H"/>
    <property type="match status" value="1"/>
</dbReference>
<dbReference type="EMBL" id="BGZK01000296">
    <property type="protein sequence ID" value="GBP34925.1"/>
    <property type="molecule type" value="Genomic_DNA"/>
</dbReference>
<evidence type="ECO:0000313" key="2">
    <source>
        <dbReference type="Proteomes" id="UP000299102"/>
    </source>
</evidence>
<keyword evidence="2" id="KW-1185">Reference proteome</keyword>
<dbReference type="Proteomes" id="UP000299102">
    <property type="component" value="Unassembled WGS sequence"/>
</dbReference>
<dbReference type="OrthoDB" id="10017160at2759"/>
<gene>
    <name evidence="1" type="ORF">EVAR_26516_1</name>
</gene>
<evidence type="ECO:0000313" key="1">
    <source>
        <dbReference type="EMBL" id="GBP34925.1"/>
    </source>
</evidence>
<evidence type="ECO:0008006" key="3">
    <source>
        <dbReference type="Google" id="ProtNLM"/>
    </source>
</evidence>
<dbReference type="AlphaFoldDB" id="A0A4C1VBE0"/>
<dbReference type="InterPro" id="IPR036397">
    <property type="entry name" value="RNaseH_sf"/>
</dbReference>
<comment type="caution">
    <text evidence="1">The sequence shown here is derived from an EMBL/GenBank/DDBJ whole genome shotgun (WGS) entry which is preliminary data.</text>
</comment>
<reference evidence="1 2" key="1">
    <citation type="journal article" date="2019" name="Commun. Biol.">
        <title>The bagworm genome reveals a unique fibroin gene that provides high tensile strength.</title>
        <authorList>
            <person name="Kono N."/>
            <person name="Nakamura H."/>
            <person name="Ohtoshi R."/>
            <person name="Tomita M."/>
            <person name="Numata K."/>
            <person name="Arakawa K."/>
        </authorList>
    </citation>
    <scope>NUCLEOTIDE SEQUENCE [LARGE SCALE GENOMIC DNA]</scope>
</reference>
<proteinExistence type="predicted"/>
<accession>A0A4C1VBE0</accession>